<reference evidence="2" key="1">
    <citation type="submission" date="2022-11" db="UniProtKB">
        <authorList>
            <consortium name="WormBaseParasite"/>
        </authorList>
    </citation>
    <scope>IDENTIFICATION</scope>
</reference>
<dbReference type="WBParaSite" id="ES5_v2.g9131.t1">
    <property type="protein sequence ID" value="ES5_v2.g9131.t1"/>
    <property type="gene ID" value="ES5_v2.g9131"/>
</dbReference>
<sequence length="448" mass="50396">MLIRRAFSTVKSFKNARIAIIGSGPAGLYTCTGLISRLPECVIDVFDRSAIPYGLVQYGVAPDHYDVKRCANHFEKLFTENSDRLSLFCNVNIGKDLTFEELCQDYDAVVLAYGANKARRLNIPGSDAINCISGGDFVSWYNGAWSTLTPLLDDENAVIIGNGNVALDCSRILLSSIEKLAQTDIPENALKVLRQSKVKNINIFGRRGPREASFTIKELRELLNLDKCSASTNISDEDAQEINNLIPSLERPSKRILQLMLDRRQPKNIDAPMKCIINFHHKPVVVEKDSKNRIKGIQMEHSITKKSLYIPCGLLIYAIGYENVILPGLESSGNKLLLKDWCRVPNEITKVYATGWCAHSPNGVIASTQSESVAVADEIAKDFAEHSLKKEEEKNKGSKWRLDDRKVPYLTFNDWKYVDECEKTMGKILGKLREKIQNVSEFINYSRR</sequence>
<proteinExistence type="predicted"/>
<dbReference type="Proteomes" id="UP000887579">
    <property type="component" value="Unplaced"/>
</dbReference>
<accession>A0AC34GWA5</accession>
<evidence type="ECO:0000313" key="2">
    <source>
        <dbReference type="WBParaSite" id="ES5_v2.g9131.t1"/>
    </source>
</evidence>
<protein>
    <submittedName>
        <fullName evidence="2">NADPH:adrenodoxin oxidoreductase, mitochondrial</fullName>
    </submittedName>
</protein>
<organism evidence="1 2">
    <name type="scientific">Panagrolaimus sp. ES5</name>
    <dbReference type="NCBI Taxonomy" id="591445"/>
    <lineage>
        <taxon>Eukaryota</taxon>
        <taxon>Metazoa</taxon>
        <taxon>Ecdysozoa</taxon>
        <taxon>Nematoda</taxon>
        <taxon>Chromadorea</taxon>
        <taxon>Rhabditida</taxon>
        <taxon>Tylenchina</taxon>
        <taxon>Panagrolaimomorpha</taxon>
        <taxon>Panagrolaimoidea</taxon>
        <taxon>Panagrolaimidae</taxon>
        <taxon>Panagrolaimus</taxon>
    </lineage>
</organism>
<name>A0AC34GWA5_9BILA</name>
<evidence type="ECO:0000313" key="1">
    <source>
        <dbReference type="Proteomes" id="UP000887579"/>
    </source>
</evidence>